<evidence type="ECO:0000313" key="1">
    <source>
        <dbReference type="EMBL" id="EGQ76502.1"/>
    </source>
</evidence>
<evidence type="ECO:0000313" key="4">
    <source>
        <dbReference type="Proteomes" id="UP000829455"/>
    </source>
</evidence>
<organism evidence="1 3">
    <name type="scientific">Neisseria macacae ATCC 33926</name>
    <dbReference type="NCBI Taxonomy" id="997348"/>
    <lineage>
        <taxon>Bacteria</taxon>
        <taxon>Pseudomonadati</taxon>
        <taxon>Pseudomonadota</taxon>
        <taxon>Betaproteobacteria</taxon>
        <taxon>Neisseriales</taxon>
        <taxon>Neisseriaceae</taxon>
        <taxon>Neisseria</taxon>
    </lineage>
</organism>
<dbReference type="RefSeq" id="WP_003778871.1">
    <property type="nucleotide sequence ID" value="NZ_CP094241.1"/>
</dbReference>
<dbReference type="AlphaFoldDB" id="A0AA36UIF1"/>
<protein>
    <submittedName>
        <fullName evidence="1">Uncharacterized protein</fullName>
    </submittedName>
</protein>
<evidence type="ECO:0000313" key="2">
    <source>
        <dbReference type="EMBL" id="UNV83858.1"/>
    </source>
</evidence>
<keyword evidence="4" id="KW-1185">Reference proteome</keyword>
<gene>
    <name evidence="1" type="ORF">HMPREF9418_1860</name>
    <name evidence="2" type="ORF">MON40_07400</name>
</gene>
<accession>A0AA36UIF1</accession>
<dbReference type="Proteomes" id="UP000829455">
    <property type="component" value="Chromosome"/>
</dbReference>
<reference evidence="2 4" key="2">
    <citation type="submission" date="2022-03" db="EMBL/GenBank/DDBJ databases">
        <title>Genome sequencing of Neisseria macacae.</title>
        <authorList>
            <person name="Baek M.-G."/>
        </authorList>
    </citation>
    <scope>NUCLEOTIDE SEQUENCE [LARGE SCALE GENOMIC DNA]</scope>
    <source>
        <strain evidence="2 4">ATCC 33926</strain>
    </source>
</reference>
<evidence type="ECO:0000313" key="3">
    <source>
        <dbReference type="Proteomes" id="UP000004982"/>
    </source>
</evidence>
<reference evidence="1 3" key="1">
    <citation type="submission" date="2011-05" db="EMBL/GenBank/DDBJ databases">
        <authorList>
            <person name="Muzny D."/>
            <person name="Qin X."/>
            <person name="Deng J."/>
            <person name="Jiang H."/>
            <person name="Liu Y."/>
            <person name="Qu J."/>
            <person name="Song X.-Z."/>
            <person name="Zhang L."/>
            <person name="Thornton R."/>
            <person name="Coyle M."/>
            <person name="Francisco L."/>
            <person name="Jackson L."/>
            <person name="Javaid M."/>
            <person name="Korchina V."/>
            <person name="Kovar C."/>
            <person name="Mata R."/>
            <person name="Mathew T."/>
            <person name="Ngo R."/>
            <person name="Nguyen L."/>
            <person name="Nguyen N."/>
            <person name="Okwuonu G."/>
            <person name="Ongeri F."/>
            <person name="Pham C."/>
            <person name="Simmons D."/>
            <person name="Wilczek-Boney K."/>
            <person name="Hale W."/>
            <person name="Jakkamsetti A."/>
            <person name="Pham P."/>
            <person name="Ruth R."/>
            <person name="San Lucas F."/>
            <person name="Warren J."/>
            <person name="Zhang J."/>
            <person name="Zhao Z."/>
            <person name="Zhou C."/>
            <person name="Zhu D."/>
            <person name="Lee S."/>
            <person name="Bess C."/>
            <person name="Blankenburg K."/>
            <person name="Forbes L."/>
            <person name="Fu Q."/>
            <person name="Gubbala S."/>
            <person name="Hirani K."/>
            <person name="Jayaseelan J.C."/>
            <person name="Lara F."/>
            <person name="Munidasa M."/>
            <person name="Palculict T."/>
            <person name="Patil S."/>
            <person name="Pu L.-L."/>
            <person name="Saada N."/>
            <person name="Tang L."/>
            <person name="Weissenberger G."/>
            <person name="Zhu Y."/>
            <person name="Hemphill L."/>
            <person name="Shang Y."/>
            <person name="Youmans B."/>
            <person name="Ayvaz T."/>
            <person name="Ross M."/>
            <person name="Santibanez J."/>
            <person name="Aqrawi P."/>
            <person name="Gross S."/>
            <person name="Joshi V."/>
            <person name="Fowler G."/>
            <person name="Nazareth L."/>
            <person name="Reid J."/>
            <person name="Worley K."/>
            <person name="Petrosino J."/>
            <person name="Highlander S."/>
            <person name="Gibbs R."/>
        </authorList>
    </citation>
    <scope>NUCLEOTIDE SEQUENCE [LARGE SCALE GENOMIC DNA]</scope>
    <source>
        <strain evidence="1 3">ATCC 33926</strain>
    </source>
</reference>
<name>A0AA36UIF1_9NEIS</name>
<sequence length="77" mass="8985">MLNQIQLKRYAELSGYTEKALRDKISTGVWVEGLHYYRAPDRHILINVKEVENGNETNTNRCSYPRSQYQNMVHVSG</sequence>
<proteinExistence type="predicted"/>
<dbReference type="Proteomes" id="UP000004982">
    <property type="component" value="Unassembled WGS sequence"/>
</dbReference>
<dbReference type="EMBL" id="AFQE01000090">
    <property type="protein sequence ID" value="EGQ76502.1"/>
    <property type="molecule type" value="Genomic_DNA"/>
</dbReference>
<dbReference type="EMBL" id="CP094241">
    <property type="protein sequence ID" value="UNV83858.1"/>
    <property type="molecule type" value="Genomic_DNA"/>
</dbReference>